<organism evidence="2 3">
    <name type="scientific">Cystobacter fuscus (strain ATCC 25194 / DSM 2262 / NBRC 100088 / M29)</name>
    <dbReference type="NCBI Taxonomy" id="1242864"/>
    <lineage>
        <taxon>Bacteria</taxon>
        <taxon>Pseudomonadati</taxon>
        <taxon>Myxococcota</taxon>
        <taxon>Myxococcia</taxon>
        <taxon>Myxococcales</taxon>
        <taxon>Cystobacterineae</taxon>
        <taxon>Archangiaceae</taxon>
        <taxon>Cystobacter</taxon>
    </lineage>
</organism>
<sequence length="296" mass="31554">MRERSYSRDIGIQFAALLCLLVPLLVSCGAASELTRGPIEAVYAQPGAFEAASFVVKDGANKELYKIYHPVELTSGHPIIVWGNGTHALPSNYDELLTHLATWGFVVIDTYSTTTGTGAEILGAAEFMAARNGDPDSPFHGKLDPDEIGAAGHSQGSTGVINAQTRFEHGPMIKTVVSIALPDLRWCDPEDKYDTSLLTASFFIMGGTGDGIISPTSTNVKAYGQTPPGLAAAMAMAEGAGHSAIEGDGSHHRGYLTAWMRYQLANDPTARAAFVGDAAELENQSRWRDVALKNLE</sequence>
<dbReference type="AlphaFoldDB" id="S9NUM8"/>
<gene>
    <name evidence="2" type="ORF">D187_008160</name>
</gene>
<dbReference type="OrthoDB" id="9814760at2"/>
<evidence type="ECO:0000313" key="3">
    <source>
        <dbReference type="Proteomes" id="UP000011682"/>
    </source>
</evidence>
<dbReference type="RefSeq" id="WP_002631796.1">
    <property type="nucleotide sequence ID" value="NZ_ANAH02000067.1"/>
</dbReference>
<dbReference type="Proteomes" id="UP000011682">
    <property type="component" value="Unassembled WGS sequence"/>
</dbReference>
<protein>
    <recommendedName>
        <fullName evidence="1">PET hydrolase/cutinase-like domain-containing protein</fullName>
    </recommendedName>
</protein>
<dbReference type="EMBL" id="ANAH02000067">
    <property type="protein sequence ID" value="EPX55905.1"/>
    <property type="molecule type" value="Genomic_DNA"/>
</dbReference>
<dbReference type="Gene3D" id="3.40.50.1820">
    <property type="entry name" value="alpha/beta hydrolase"/>
    <property type="match status" value="1"/>
</dbReference>
<dbReference type="SUPFAM" id="SSF53474">
    <property type="entry name" value="alpha/beta-Hydrolases"/>
    <property type="match status" value="1"/>
</dbReference>
<dbReference type="PROSITE" id="PS51257">
    <property type="entry name" value="PROKAR_LIPOPROTEIN"/>
    <property type="match status" value="1"/>
</dbReference>
<dbReference type="eggNOG" id="COG4188">
    <property type="taxonomic scope" value="Bacteria"/>
</dbReference>
<comment type="caution">
    <text evidence="2">The sequence shown here is derived from an EMBL/GenBank/DDBJ whole genome shotgun (WGS) entry which is preliminary data.</text>
</comment>
<proteinExistence type="predicted"/>
<name>S9NUM8_CYSF2</name>
<keyword evidence="3" id="KW-1185">Reference proteome</keyword>
<evidence type="ECO:0000313" key="2">
    <source>
        <dbReference type="EMBL" id="EPX55905.1"/>
    </source>
</evidence>
<dbReference type="Pfam" id="PF12740">
    <property type="entry name" value="PETase"/>
    <property type="match status" value="1"/>
</dbReference>
<dbReference type="InterPro" id="IPR041127">
    <property type="entry name" value="PET_hydrolase/cutinase-like"/>
</dbReference>
<accession>S9NUM8</accession>
<evidence type="ECO:0000259" key="1">
    <source>
        <dbReference type="Pfam" id="PF12740"/>
    </source>
</evidence>
<feature type="domain" description="PET hydrolase/cutinase-like" evidence="1">
    <location>
        <begin position="41"/>
        <end position="268"/>
    </location>
</feature>
<dbReference type="InterPro" id="IPR029058">
    <property type="entry name" value="AB_hydrolase_fold"/>
</dbReference>
<reference evidence="2" key="1">
    <citation type="submission" date="2013-05" db="EMBL/GenBank/DDBJ databases">
        <title>Genome assembly of Cystobacter fuscus DSM 2262.</title>
        <authorList>
            <person name="Sharma G."/>
            <person name="Khatri I."/>
            <person name="Kaur C."/>
            <person name="Mayilraj S."/>
            <person name="Subramanian S."/>
        </authorList>
    </citation>
    <scope>NUCLEOTIDE SEQUENCE [LARGE SCALE GENOMIC DNA]</scope>
    <source>
        <strain evidence="2">DSM 2262</strain>
    </source>
</reference>